<accession>F8JT31</accession>
<accession>G8WRE9</accession>
<keyword evidence="1" id="KW-0472">Membrane</keyword>
<evidence type="ECO:0000313" key="3">
    <source>
        <dbReference type="Proteomes" id="UP000007842"/>
    </source>
</evidence>
<gene>
    <name evidence="2" type="ordered locus">SCATT_05950</name>
</gene>
<dbReference type="STRING" id="1003195.SCATT_05950"/>
<protein>
    <submittedName>
        <fullName evidence="2">Uncharacterized protein</fullName>
    </submittedName>
</protein>
<dbReference type="PATRIC" id="fig|1003195.11.peg.2205"/>
<dbReference type="Proteomes" id="UP000007842">
    <property type="component" value="Chromosome"/>
</dbReference>
<dbReference type="HOGENOM" id="CLU_2994611_0_0_11"/>
<organism evidence="2 3">
    <name type="scientific">Streptantibioticus cattleyicolor (strain ATCC 35852 / DSM 46488 / JCM 4925 / NBRC 14057 / NRRL 8057)</name>
    <name type="common">Streptomyces cattleya</name>
    <dbReference type="NCBI Taxonomy" id="1003195"/>
    <lineage>
        <taxon>Bacteria</taxon>
        <taxon>Bacillati</taxon>
        <taxon>Actinomycetota</taxon>
        <taxon>Actinomycetes</taxon>
        <taxon>Kitasatosporales</taxon>
        <taxon>Streptomycetaceae</taxon>
        <taxon>Streptantibioticus</taxon>
    </lineage>
</organism>
<evidence type="ECO:0000256" key="1">
    <source>
        <dbReference type="SAM" id="Phobius"/>
    </source>
</evidence>
<dbReference type="KEGG" id="scy:SCATT_05950"/>
<dbReference type="EMBL" id="CP003219">
    <property type="protein sequence ID" value="AEW92966.1"/>
    <property type="molecule type" value="Genomic_DNA"/>
</dbReference>
<evidence type="ECO:0000313" key="2">
    <source>
        <dbReference type="EMBL" id="AEW92966.1"/>
    </source>
</evidence>
<keyword evidence="3" id="KW-1185">Reference proteome</keyword>
<dbReference type="RefSeq" id="WP_014141365.1">
    <property type="nucleotide sequence ID" value="NC_016111.1"/>
</dbReference>
<keyword evidence="1" id="KW-1133">Transmembrane helix</keyword>
<keyword evidence="1" id="KW-0812">Transmembrane</keyword>
<name>F8JT31_STREN</name>
<reference evidence="3" key="1">
    <citation type="submission" date="2011-12" db="EMBL/GenBank/DDBJ databases">
        <title>Complete genome sequence of Streptomyces cattleya strain DSM 46488.</title>
        <authorList>
            <person name="Ou H.-Y."/>
            <person name="Li P."/>
            <person name="Zhao C."/>
            <person name="O'Hagan D."/>
            <person name="Deng Z."/>
        </authorList>
    </citation>
    <scope>NUCLEOTIDE SEQUENCE [LARGE SCALE GENOMIC DNA]</scope>
    <source>
        <strain evidence="3">ATCC 35852 / DSM 46488 / JCM 4925 / NBRC 14057 / NRRL 8057</strain>
    </source>
</reference>
<dbReference type="AlphaFoldDB" id="F8JT31"/>
<feature type="transmembrane region" description="Helical" evidence="1">
    <location>
        <begin position="35"/>
        <end position="55"/>
    </location>
</feature>
<sequence length="57" mass="5904">MTTLALLIWSLIALIGLIGLHASTRLPGYVPNPYVLPAASVTVVLLGTGVYALALSQ</sequence>
<dbReference type="KEGG" id="sct:SCAT_0589"/>
<proteinExistence type="predicted"/>